<keyword evidence="2" id="KW-1185">Reference proteome</keyword>
<dbReference type="InParanoid" id="A0A7J8JWT4"/>
<comment type="caution">
    <text evidence="1">The sequence shown here is derived from an EMBL/GenBank/DDBJ whole genome shotgun (WGS) entry which is preliminary data.</text>
</comment>
<dbReference type="AlphaFoldDB" id="A0A7J8JWT4"/>
<dbReference type="EMBL" id="JACASF010000001">
    <property type="protein sequence ID" value="KAF6500829.1"/>
    <property type="molecule type" value="Genomic_DNA"/>
</dbReference>
<evidence type="ECO:0000313" key="1">
    <source>
        <dbReference type="EMBL" id="KAF6500829.1"/>
    </source>
</evidence>
<proteinExistence type="predicted"/>
<dbReference type="Proteomes" id="UP000550707">
    <property type="component" value="Unassembled WGS sequence"/>
</dbReference>
<gene>
    <name evidence="1" type="ORF">HJG59_007869</name>
</gene>
<evidence type="ECO:0000313" key="2">
    <source>
        <dbReference type="Proteomes" id="UP000550707"/>
    </source>
</evidence>
<organism evidence="1 2">
    <name type="scientific">Molossus molossus</name>
    <name type="common">Pallas' mastiff bat</name>
    <name type="synonym">Vespertilio molossus</name>
    <dbReference type="NCBI Taxonomy" id="27622"/>
    <lineage>
        <taxon>Eukaryota</taxon>
        <taxon>Metazoa</taxon>
        <taxon>Chordata</taxon>
        <taxon>Craniata</taxon>
        <taxon>Vertebrata</taxon>
        <taxon>Euteleostomi</taxon>
        <taxon>Mammalia</taxon>
        <taxon>Eutheria</taxon>
        <taxon>Laurasiatheria</taxon>
        <taxon>Chiroptera</taxon>
        <taxon>Yangochiroptera</taxon>
        <taxon>Molossidae</taxon>
        <taxon>Molossus</taxon>
    </lineage>
</organism>
<accession>A0A7J8JWT4</accession>
<sequence length="123" mass="13784">MARPPRGVSTGAVIHSRLQPKAEYGFFFTNKSKADVDWIFPNTPHLLTRGKLQPLEVLSSASVPTVIVLMEMVWPPHPVRSLLEHATEEKGFVFSLTGVFKLVDMICRESHSATVSFTDRLSY</sequence>
<reference evidence="1 2" key="1">
    <citation type="journal article" date="2020" name="Nature">
        <title>Six reference-quality genomes reveal evolution of bat adaptations.</title>
        <authorList>
            <person name="Jebb D."/>
            <person name="Huang Z."/>
            <person name="Pippel M."/>
            <person name="Hughes G.M."/>
            <person name="Lavrichenko K."/>
            <person name="Devanna P."/>
            <person name="Winkler S."/>
            <person name="Jermiin L.S."/>
            <person name="Skirmuntt E.C."/>
            <person name="Katzourakis A."/>
            <person name="Burkitt-Gray L."/>
            <person name="Ray D.A."/>
            <person name="Sullivan K.A.M."/>
            <person name="Roscito J.G."/>
            <person name="Kirilenko B.M."/>
            <person name="Davalos L.M."/>
            <person name="Corthals A.P."/>
            <person name="Power M.L."/>
            <person name="Jones G."/>
            <person name="Ransome R.D."/>
            <person name="Dechmann D.K.N."/>
            <person name="Locatelli A.G."/>
            <person name="Puechmaille S.J."/>
            <person name="Fedrigo O."/>
            <person name="Jarvis E.D."/>
            <person name="Hiller M."/>
            <person name="Vernes S.C."/>
            <person name="Myers E.W."/>
            <person name="Teeling E.C."/>
        </authorList>
    </citation>
    <scope>NUCLEOTIDE SEQUENCE [LARGE SCALE GENOMIC DNA]</scope>
    <source>
        <strain evidence="1">MMolMol1</strain>
        <tissue evidence="1">Muscle</tissue>
    </source>
</reference>
<name>A0A7J8JWT4_MOLMO</name>
<protein>
    <submittedName>
        <fullName evidence="1">Uncharacterized protein</fullName>
    </submittedName>
</protein>